<dbReference type="EMBL" id="CP024915">
    <property type="protein sequence ID" value="AUZ86295.1"/>
    <property type="molecule type" value="Genomic_DNA"/>
</dbReference>
<accession>A0A2L0UAL6</accession>
<proteinExistence type="predicted"/>
<organism evidence="1 2">
    <name type="scientific">Arthrobacter agilis</name>
    <dbReference type="NCBI Taxonomy" id="37921"/>
    <lineage>
        <taxon>Bacteria</taxon>
        <taxon>Bacillati</taxon>
        <taxon>Actinomycetota</taxon>
        <taxon>Actinomycetes</taxon>
        <taxon>Micrococcales</taxon>
        <taxon>Micrococcaceae</taxon>
        <taxon>Arthrobacter</taxon>
    </lineage>
</organism>
<gene>
    <name evidence="1" type="ORF">CVO76_00520</name>
</gene>
<evidence type="ECO:0000313" key="2">
    <source>
        <dbReference type="Proteomes" id="UP000239187"/>
    </source>
</evidence>
<reference evidence="1 2" key="1">
    <citation type="submission" date="2017-11" db="EMBL/GenBank/DDBJ databases">
        <title>Draft genome of Arthrobacter agilis strain UMCV2, a plant growth-promoting rhizobacterium and biocontrol capacity of phytopathogenic fungi.</title>
        <authorList>
            <person name="Martinez-Camara R."/>
            <person name="Santoyo G."/>
            <person name="Moreno-Hagelsieb G."/>
            <person name="Valencia-Cantero E."/>
        </authorList>
    </citation>
    <scope>NUCLEOTIDE SEQUENCE [LARGE SCALE GENOMIC DNA]</scope>
    <source>
        <strain evidence="1 2">UMCV2</strain>
    </source>
</reference>
<name>A0A2L0UAL6_9MICC</name>
<dbReference type="AlphaFoldDB" id="A0A2L0UAL6"/>
<evidence type="ECO:0000313" key="1">
    <source>
        <dbReference type="EMBL" id="AUZ86295.1"/>
    </source>
</evidence>
<dbReference type="Proteomes" id="UP000239187">
    <property type="component" value="Chromosome"/>
</dbReference>
<protein>
    <submittedName>
        <fullName evidence="1">Uncharacterized protein</fullName>
    </submittedName>
</protein>
<sequence>MFTRTGEPIPLSLYDALPVEDPRLAEGRQGPASPDELERIQQEILGTGGLPVLGGDLHDGYLTVTVVYDDGSVQTRMDAEYGADVVVVLSALRPPA</sequence>